<dbReference type="AlphaFoldDB" id="A0A1Q8VC13"/>
<organism evidence="3 4">
    <name type="scientific">Actinomyces oris</name>
    <dbReference type="NCBI Taxonomy" id="544580"/>
    <lineage>
        <taxon>Bacteria</taxon>
        <taxon>Bacillati</taxon>
        <taxon>Actinomycetota</taxon>
        <taxon>Actinomycetes</taxon>
        <taxon>Actinomycetales</taxon>
        <taxon>Actinomycetaceae</taxon>
        <taxon>Actinomyces</taxon>
    </lineage>
</organism>
<dbReference type="SUPFAM" id="SSF49777">
    <property type="entry name" value="PEBP-like"/>
    <property type="match status" value="1"/>
</dbReference>
<dbReference type="InterPro" id="IPR005247">
    <property type="entry name" value="YbhB_YbcL/LppC-like"/>
</dbReference>
<dbReference type="EMBL" id="MSKJ01000006">
    <property type="protein sequence ID" value="OLO45604.1"/>
    <property type="molecule type" value="Genomic_DNA"/>
</dbReference>
<dbReference type="NCBIfam" id="TIGR00481">
    <property type="entry name" value="YbhB/YbcL family Raf kinase inhibitor-like protein"/>
    <property type="match status" value="1"/>
</dbReference>
<proteinExistence type="inferred from homology"/>
<evidence type="ECO:0000313" key="3">
    <source>
        <dbReference type="EMBL" id="OLO45604.1"/>
    </source>
</evidence>
<dbReference type="CDD" id="cd00865">
    <property type="entry name" value="PEBP_bact_arch"/>
    <property type="match status" value="1"/>
</dbReference>
<dbReference type="Gene3D" id="3.90.280.10">
    <property type="entry name" value="PEBP-like"/>
    <property type="match status" value="1"/>
</dbReference>
<feature type="region of interest" description="Disordered" evidence="2">
    <location>
        <begin position="1"/>
        <end position="24"/>
    </location>
</feature>
<dbReference type="Pfam" id="PF01161">
    <property type="entry name" value="PBP"/>
    <property type="match status" value="1"/>
</dbReference>
<sequence>MSGIFGVPGGQDQSPQLEWSPGPEGTKSYVVTMYDIDAPTGSGFWHWAVHGLPASTTTLPAGAGDANSTLLPPGAVQVPNDAGMPRYLGAAPPKGDSPHRYYFTVTALDIEQLPESGTATPEMLGFTIRTHTLARGHLMATAAPA</sequence>
<name>A0A1Q8VC13_9ACTO</name>
<comment type="caution">
    <text evidence="3">The sequence shown here is derived from an EMBL/GenBank/DDBJ whole genome shotgun (WGS) entry which is preliminary data.</text>
</comment>
<accession>A0A1Q8VC13</accession>
<gene>
    <name evidence="3" type="ORF">BKH29_03285</name>
</gene>
<protein>
    <submittedName>
        <fullName evidence="3">Kinase inhibitor</fullName>
    </submittedName>
</protein>
<dbReference type="Proteomes" id="UP000186857">
    <property type="component" value="Unassembled WGS sequence"/>
</dbReference>
<evidence type="ECO:0000256" key="2">
    <source>
        <dbReference type="SAM" id="MobiDB-lite"/>
    </source>
</evidence>
<evidence type="ECO:0000313" key="4">
    <source>
        <dbReference type="Proteomes" id="UP000186857"/>
    </source>
</evidence>
<evidence type="ECO:0000256" key="1">
    <source>
        <dbReference type="ARBA" id="ARBA00007120"/>
    </source>
</evidence>
<reference evidence="3 4" key="1">
    <citation type="submission" date="2016-12" db="EMBL/GenBank/DDBJ databases">
        <title>Genomic Comparison of strains in the 'Actinomyces naeslundii' Group.</title>
        <authorList>
            <person name="Mughal S.R."/>
            <person name="Do T."/>
            <person name="Gilbert S.C."/>
            <person name="Witherden E.A."/>
            <person name="Didelot X."/>
            <person name="Beighton D."/>
        </authorList>
    </citation>
    <scope>NUCLEOTIDE SEQUENCE [LARGE SCALE GENOMIC DNA]</scope>
    <source>
        <strain evidence="3 4">CCUG 33920</strain>
    </source>
</reference>
<dbReference type="PANTHER" id="PTHR30289:SF1">
    <property type="entry name" value="PEBP (PHOSPHATIDYLETHANOLAMINE-BINDING PROTEIN) FAMILY PROTEIN"/>
    <property type="match status" value="1"/>
</dbReference>
<dbReference type="InterPro" id="IPR008914">
    <property type="entry name" value="PEBP"/>
</dbReference>
<dbReference type="PANTHER" id="PTHR30289">
    <property type="entry name" value="UNCHARACTERIZED PROTEIN YBCL-RELATED"/>
    <property type="match status" value="1"/>
</dbReference>
<comment type="similarity">
    <text evidence="1">Belongs to the UPF0098 family.</text>
</comment>
<dbReference type="OrthoDB" id="9797506at2"/>
<dbReference type="InterPro" id="IPR036610">
    <property type="entry name" value="PEBP-like_sf"/>
</dbReference>